<reference evidence="3 4" key="1">
    <citation type="submission" date="2020-11" db="EMBL/GenBank/DDBJ databases">
        <title>Amino acid is mineralized and recycled by bacteria in oceanic microbiome.</title>
        <authorList>
            <person name="Zheng L.Y."/>
        </authorList>
    </citation>
    <scope>NUCLEOTIDE SEQUENCE [LARGE SCALE GENOMIC DNA]</scope>
    <source>
        <strain evidence="3 4">A32-1</strain>
    </source>
</reference>
<protein>
    <submittedName>
        <fullName evidence="3">ParB N-terminal domain-containing protein</fullName>
    </submittedName>
</protein>
<dbReference type="SUPFAM" id="SSF110849">
    <property type="entry name" value="ParB/Sulfiredoxin"/>
    <property type="match status" value="1"/>
</dbReference>
<evidence type="ECO:0000313" key="3">
    <source>
        <dbReference type="EMBL" id="QPE04121.1"/>
    </source>
</evidence>
<proteinExistence type="predicted"/>
<dbReference type="PANTHER" id="PTHR33375">
    <property type="entry name" value="CHROMOSOME-PARTITIONING PROTEIN PARB-RELATED"/>
    <property type="match status" value="1"/>
</dbReference>
<evidence type="ECO:0000313" key="4">
    <source>
        <dbReference type="Proteomes" id="UP000594480"/>
    </source>
</evidence>
<dbReference type="Pfam" id="PF02195">
    <property type="entry name" value="ParB_N"/>
    <property type="match status" value="1"/>
</dbReference>
<name>A0A7S8RGB1_9MICO</name>
<accession>A0A7S8RGB1</accession>
<dbReference type="RefSeq" id="WP_195692212.1">
    <property type="nucleotide sequence ID" value="NZ_CP064760.1"/>
</dbReference>
<dbReference type="GO" id="GO:0007059">
    <property type="term" value="P:chromosome segregation"/>
    <property type="evidence" value="ECO:0007669"/>
    <property type="project" value="TreeGrafter"/>
</dbReference>
<gene>
    <name evidence="3" type="ORF">IT882_13060</name>
</gene>
<dbReference type="Gene3D" id="3.90.1530.10">
    <property type="entry name" value="Conserved hypothetical protein from pyrococcus furiosus pfu- 392566-001, ParB domain"/>
    <property type="match status" value="1"/>
</dbReference>
<dbReference type="SMART" id="SM00470">
    <property type="entry name" value="ParB"/>
    <property type="match status" value="1"/>
</dbReference>
<dbReference type="GO" id="GO:0005694">
    <property type="term" value="C:chromosome"/>
    <property type="evidence" value="ECO:0007669"/>
    <property type="project" value="TreeGrafter"/>
</dbReference>
<organism evidence="3 4">
    <name type="scientific">Microbacterium schleiferi</name>
    <dbReference type="NCBI Taxonomy" id="69362"/>
    <lineage>
        <taxon>Bacteria</taxon>
        <taxon>Bacillati</taxon>
        <taxon>Actinomycetota</taxon>
        <taxon>Actinomycetes</taxon>
        <taxon>Micrococcales</taxon>
        <taxon>Microbacteriaceae</taxon>
        <taxon>Microbacterium</taxon>
    </lineage>
</organism>
<evidence type="ECO:0000259" key="2">
    <source>
        <dbReference type="SMART" id="SM00470"/>
    </source>
</evidence>
<evidence type="ECO:0000256" key="1">
    <source>
        <dbReference type="SAM" id="MobiDB-lite"/>
    </source>
</evidence>
<dbReference type="InterPro" id="IPR003115">
    <property type="entry name" value="ParB_N"/>
</dbReference>
<feature type="domain" description="ParB-like N-terminal" evidence="2">
    <location>
        <begin position="6"/>
        <end position="94"/>
    </location>
</feature>
<dbReference type="InterPro" id="IPR036086">
    <property type="entry name" value="ParB/Sulfiredoxin_sf"/>
</dbReference>
<dbReference type="InterPro" id="IPR050336">
    <property type="entry name" value="Chromosome_partition/occlusion"/>
</dbReference>
<dbReference type="PANTHER" id="PTHR33375:SF1">
    <property type="entry name" value="CHROMOSOME-PARTITIONING PROTEIN PARB-RELATED"/>
    <property type="match status" value="1"/>
</dbReference>
<sequence length="288" mass="31240">MSLAVSTVPLADLTPYYKNPRRGNVEAIATSLQVRGQYKPLVVNAGTYTGRAMEILAGNHTYLAARTLSWEAIDVVTVDVPDEEAAQIVLADNRLADLGDYDDDLLRDVLGDAGDLTGTGYSEEDLERMFAGPVDAAPRTSLASEFGTPPLTVLSARGGEWQERKKAWMDAGLRSEEGREEALVYDSPQARFINWYNVKNAAEAAAGRSLSDDEILKTCKEQLRDIGGGTSVFDPALAEVLLAWYSAPALASSTRGRVALFAASCRRRWGGSTSGSSCGRNRSRRTRR</sequence>
<feature type="region of interest" description="Disordered" evidence="1">
    <location>
        <begin position="268"/>
        <end position="288"/>
    </location>
</feature>
<dbReference type="AlphaFoldDB" id="A0A7S8RGB1"/>
<keyword evidence="4" id="KW-1185">Reference proteome</keyword>
<dbReference type="Proteomes" id="UP000594480">
    <property type="component" value="Chromosome"/>
</dbReference>
<feature type="compositionally biased region" description="Low complexity" evidence="1">
    <location>
        <begin position="270"/>
        <end position="280"/>
    </location>
</feature>
<dbReference type="EMBL" id="CP064760">
    <property type="protein sequence ID" value="QPE04121.1"/>
    <property type="molecule type" value="Genomic_DNA"/>
</dbReference>
<dbReference type="KEGG" id="msf:IT882_13060"/>